<proteinExistence type="predicted"/>
<evidence type="ECO:0000313" key="2">
    <source>
        <dbReference type="EMBL" id="EER10733.1"/>
    </source>
</evidence>
<reference evidence="2 3" key="1">
    <citation type="submission" date="2008-07" db="EMBL/GenBank/DDBJ databases">
        <authorList>
            <person name="El-Sayed N."/>
            <person name="Caler E."/>
            <person name="Inman J."/>
            <person name="Amedeo P."/>
            <person name="Hass B."/>
            <person name="Wortman J."/>
        </authorList>
    </citation>
    <scope>NUCLEOTIDE SEQUENCE [LARGE SCALE GENOMIC DNA]</scope>
    <source>
        <strain evidence="3">ATCC 50983 / TXsc</strain>
    </source>
</reference>
<sequence>MITWRDRQELEYLAEAQKIGRKVARLGLPMAAARALDIFRPPRDPFAGLTGWDIKLHGDNVRVDSHDPNLAYKPSTVHWRDTNVTIIGNGPVHSFSHCWYYEVIVKRIERLPVMQTNSKVILPEDPAGLTLGLTSTNPDNLTAIPGSGSWTLPGTVLVGYDGQISVTESVTPHFTTISSGWSPSRNLAVGRRVGVFIPAHGSVRHRLFLVVDGRVMVRGPKVPFDITATPVWPVVEILGTAQAVTLVHLSALTPPTYQLAACTGDENDRSVEEEIEEARVCCQWGVAGRNIRLLAERKMAVIALDERKDEKLPLGGRVVVGNGPVREFTDGVKYFEIKIKMLQRRTASESTAPPGRRFNPVRQKASLSLSIGYHMSPQGINRIPQVCHLRELPNTNFIDVEHPAVPLALSTRIGLLLSRKEKILALFADGQLQARMDISCAALLDPTSSRIYPVVELGKGIWAISFVASAGPPKEAAASIELSNRNNAAVMIQRFVRRRRKLRTLERTIIEAQARDKRLMETAQEKSMRKEKLESLLEMRRLMRQTKDILSNIQQQNRSLSPVGPMRAAYSTEQAPDLGGRNEKVNANGKIQA</sequence>
<keyword evidence="3" id="KW-1185">Reference proteome</keyword>
<evidence type="ECO:0000256" key="1">
    <source>
        <dbReference type="SAM" id="MobiDB-lite"/>
    </source>
</evidence>
<feature type="region of interest" description="Disordered" evidence="1">
    <location>
        <begin position="553"/>
        <end position="593"/>
    </location>
</feature>
<dbReference type="EMBL" id="GG677256">
    <property type="protein sequence ID" value="EER10733.1"/>
    <property type="molecule type" value="Genomic_DNA"/>
</dbReference>
<dbReference type="Gene3D" id="2.60.120.920">
    <property type="match status" value="1"/>
</dbReference>
<name>C5KXK9_PERM5</name>
<gene>
    <name evidence="2" type="ORF">Pmar_PMAR000778</name>
</gene>
<protein>
    <submittedName>
        <fullName evidence="2">Uncharacterized protein</fullName>
    </submittedName>
</protein>
<dbReference type="Proteomes" id="UP000007800">
    <property type="component" value="Unassembled WGS sequence"/>
</dbReference>
<dbReference type="InParanoid" id="C5KXK9"/>
<dbReference type="InterPro" id="IPR043136">
    <property type="entry name" value="B30.2/SPRY_sf"/>
</dbReference>
<dbReference type="RefSeq" id="XP_002778938.1">
    <property type="nucleotide sequence ID" value="XM_002778892.1"/>
</dbReference>
<dbReference type="OMA" id="QARMNIT"/>
<dbReference type="GeneID" id="9039043"/>
<accession>C5KXK9</accession>
<organism evidence="3">
    <name type="scientific">Perkinsus marinus (strain ATCC 50983 / TXsc)</name>
    <dbReference type="NCBI Taxonomy" id="423536"/>
    <lineage>
        <taxon>Eukaryota</taxon>
        <taxon>Sar</taxon>
        <taxon>Alveolata</taxon>
        <taxon>Perkinsozoa</taxon>
        <taxon>Perkinsea</taxon>
        <taxon>Perkinsida</taxon>
        <taxon>Perkinsidae</taxon>
        <taxon>Perkinsus</taxon>
    </lineage>
</organism>
<evidence type="ECO:0000313" key="3">
    <source>
        <dbReference type="Proteomes" id="UP000007800"/>
    </source>
</evidence>
<dbReference type="OrthoDB" id="440510at2759"/>
<dbReference type="AlphaFoldDB" id="C5KXK9"/>